<dbReference type="Gene3D" id="1.10.3720.10">
    <property type="entry name" value="MetI-like"/>
    <property type="match status" value="1"/>
</dbReference>
<organism evidence="10 12">
    <name type="scientific">Halanaerobium congolense</name>
    <dbReference type="NCBI Taxonomy" id="54121"/>
    <lineage>
        <taxon>Bacteria</taxon>
        <taxon>Bacillati</taxon>
        <taxon>Bacillota</taxon>
        <taxon>Clostridia</taxon>
        <taxon>Halanaerobiales</taxon>
        <taxon>Halanaerobiaceae</taxon>
        <taxon>Halanaerobium</taxon>
    </lineage>
</organism>
<dbReference type="InterPro" id="IPR000515">
    <property type="entry name" value="MetI-like"/>
</dbReference>
<evidence type="ECO:0000256" key="4">
    <source>
        <dbReference type="ARBA" id="ARBA00022692"/>
    </source>
</evidence>
<evidence type="ECO:0000313" key="9">
    <source>
        <dbReference type="EMBL" id="PXV62909.1"/>
    </source>
</evidence>
<evidence type="ECO:0000256" key="6">
    <source>
        <dbReference type="ARBA" id="ARBA00023136"/>
    </source>
</evidence>
<dbReference type="GO" id="GO:0005886">
    <property type="term" value="C:plasma membrane"/>
    <property type="evidence" value="ECO:0007669"/>
    <property type="project" value="UniProtKB-SubCell"/>
</dbReference>
<dbReference type="Pfam" id="PF00528">
    <property type="entry name" value="BPD_transp_1"/>
    <property type="match status" value="1"/>
</dbReference>
<dbReference type="Pfam" id="PF12911">
    <property type="entry name" value="OppC_N"/>
    <property type="match status" value="1"/>
</dbReference>
<dbReference type="Proteomes" id="UP000247389">
    <property type="component" value="Unassembled WGS sequence"/>
</dbReference>
<reference evidence="9 11" key="2">
    <citation type="submission" date="2018-04" db="EMBL/GenBank/DDBJ databases">
        <title>Subsurface microbial communities from deep shales in Ohio and West Virginia, USA.</title>
        <authorList>
            <person name="Wrighton K."/>
        </authorList>
    </citation>
    <scope>NUCLEOTIDE SEQUENCE [LARGE SCALE GENOMIC DNA]</scope>
    <source>
        <strain evidence="9 11">MSL28</strain>
    </source>
</reference>
<dbReference type="RefSeq" id="WP_110301147.1">
    <property type="nucleotide sequence ID" value="NZ_FMYT01000004.1"/>
</dbReference>
<dbReference type="InterPro" id="IPR025966">
    <property type="entry name" value="OppC_N"/>
</dbReference>
<dbReference type="GO" id="GO:0071916">
    <property type="term" value="F:dipeptide transmembrane transporter activity"/>
    <property type="evidence" value="ECO:0007669"/>
    <property type="project" value="TreeGrafter"/>
</dbReference>
<keyword evidence="6 7" id="KW-0472">Membrane</keyword>
<comment type="similarity">
    <text evidence="7">Belongs to the binding-protein-dependent transport system permease family.</text>
</comment>
<dbReference type="PROSITE" id="PS50928">
    <property type="entry name" value="ABC_TM1"/>
    <property type="match status" value="1"/>
</dbReference>
<evidence type="ECO:0000256" key="1">
    <source>
        <dbReference type="ARBA" id="ARBA00004651"/>
    </source>
</evidence>
<feature type="transmembrane region" description="Helical" evidence="7">
    <location>
        <begin position="146"/>
        <end position="164"/>
    </location>
</feature>
<keyword evidence="3" id="KW-1003">Cell membrane</keyword>
<dbReference type="InterPro" id="IPR050366">
    <property type="entry name" value="BP-dependent_transpt_permease"/>
</dbReference>
<feature type="transmembrane region" description="Helical" evidence="7">
    <location>
        <begin position="199"/>
        <end position="219"/>
    </location>
</feature>
<feature type="domain" description="ABC transmembrane type-1" evidence="8">
    <location>
        <begin position="80"/>
        <end position="273"/>
    </location>
</feature>
<feature type="transmembrane region" description="Helical" evidence="7">
    <location>
        <begin position="21"/>
        <end position="41"/>
    </location>
</feature>
<feature type="transmembrane region" description="Helical" evidence="7">
    <location>
        <begin position="84"/>
        <end position="109"/>
    </location>
</feature>
<dbReference type="EMBL" id="FMYT01000004">
    <property type="protein sequence ID" value="SDC31018.1"/>
    <property type="molecule type" value="Genomic_DNA"/>
</dbReference>
<dbReference type="AlphaFoldDB" id="A0A1G6KJM0"/>
<evidence type="ECO:0000256" key="3">
    <source>
        <dbReference type="ARBA" id="ARBA00022475"/>
    </source>
</evidence>
<keyword evidence="4 7" id="KW-0812">Transmembrane</keyword>
<evidence type="ECO:0000313" key="12">
    <source>
        <dbReference type="Proteomes" id="UP000324896"/>
    </source>
</evidence>
<keyword evidence="2 7" id="KW-0813">Transport</keyword>
<dbReference type="EMBL" id="QICM01000028">
    <property type="protein sequence ID" value="PXV62909.1"/>
    <property type="molecule type" value="Genomic_DNA"/>
</dbReference>
<evidence type="ECO:0000313" key="11">
    <source>
        <dbReference type="Proteomes" id="UP000247389"/>
    </source>
</evidence>
<accession>A0A1G6KJM0</accession>
<comment type="subcellular location">
    <subcellularLocation>
        <location evidence="1 7">Cell membrane</location>
        <topology evidence="1 7">Multi-pass membrane protein</topology>
    </subcellularLocation>
</comment>
<reference evidence="10 12" key="1">
    <citation type="submission" date="2016-10" db="EMBL/GenBank/DDBJ databases">
        <authorList>
            <person name="Varghese N."/>
            <person name="Submissions S."/>
        </authorList>
    </citation>
    <scope>NUCLEOTIDE SEQUENCE [LARGE SCALE GENOMIC DNA]</scope>
    <source>
        <strain evidence="10 12">WG10</strain>
    </source>
</reference>
<keyword evidence="5 7" id="KW-1133">Transmembrane helix</keyword>
<name>A0A1G6KJM0_9FIRM</name>
<proteinExistence type="inferred from homology"/>
<dbReference type="SUPFAM" id="SSF161098">
    <property type="entry name" value="MetI-like"/>
    <property type="match status" value="1"/>
</dbReference>
<evidence type="ECO:0000256" key="5">
    <source>
        <dbReference type="ARBA" id="ARBA00022989"/>
    </source>
</evidence>
<evidence type="ECO:0000259" key="8">
    <source>
        <dbReference type="PROSITE" id="PS50928"/>
    </source>
</evidence>
<sequence length="287" mass="31733">MAKDFWAKHENLYYALTNKKVLFGLSIVILVFLLAAFGPLLTRYEYDEYAGQGYLPPSSEHFFGTTIDGKDVFTRTVHGLRSTLLVGAIAGTIATLIGCIIGFVAGYYGGTIFDELLMMLTNIFVVIPQLALLIVIAAFLEVRGTFVMAVIVASTAWPWTARAVRSQTLSLKNQEYVSLSKISSISVGRILREDIASNMFSYVFMVFIQQFNGTMLATVQLEFLGLGPTKGISLGLVMQNAVNWNGIQLGMWWWAIIPGLILAILITALYFVNTGLDAAFNPRLREM</sequence>
<dbReference type="InterPro" id="IPR035906">
    <property type="entry name" value="MetI-like_sf"/>
</dbReference>
<feature type="transmembrane region" description="Helical" evidence="7">
    <location>
        <begin position="251"/>
        <end position="272"/>
    </location>
</feature>
<evidence type="ECO:0000313" key="10">
    <source>
        <dbReference type="EMBL" id="SDC31018.1"/>
    </source>
</evidence>
<gene>
    <name evidence="9" type="ORF">C8C78_12827</name>
    <name evidence="10" type="ORF">SAMN04488597_104140</name>
</gene>
<evidence type="ECO:0000256" key="2">
    <source>
        <dbReference type="ARBA" id="ARBA00022448"/>
    </source>
</evidence>
<dbReference type="Proteomes" id="UP000324896">
    <property type="component" value="Unassembled WGS sequence"/>
</dbReference>
<protein>
    <submittedName>
        <fullName evidence="10">Peptide/nickel transport system permease protein</fullName>
    </submittedName>
</protein>
<feature type="transmembrane region" description="Helical" evidence="7">
    <location>
        <begin position="116"/>
        <end position="140"/>
    </location>
</feature>
<evidence type="ECO:0000256" key="7">
    <source>
        <dbReference type="RuleBase" id="RU363032"/>
    </source>
</evidence>
<dbReference type="CDD" id="cd06261">
    <property type="entry name" value="TM_PBP2"/>
    <property type="match status" value="1"/>
</dbReference>
<dbReference type="PANTHER" id="PTHR43386:SF1">
    <property type="entry name" value="D,D-DIPEPTIDE TRANSPORT SYSTEM PERMEASE PROTEIN DDPC-RELATED"/>
    <property type="match status" value="1"/>
</dbReference>
<dbReference type="PANTHER" id="PTHR43386">
    <property type="entry name" value="OLIGOPEPTIDE TRANSPORT SYSTEM PERMEASE PROTEIN APPC"/>
    <property type="match status" value="1"/>
</dbReference>